<dbReference type="EMBL" id="FXZG01000036">
    <property type="protein sequence ID" value="SMY02365.1"/>
    <property type="molecule type" value="Genomic_DNA"/>
</dbReference>
<reference evidence="3 6" key="1">
    <citation type="journal article" date="2017" name="Elife">
        <title>Extensive horizontal gene transfer in cheese-associated bacteria.</title>
        <authorList>
            <person name="Bonham K.S."/>
            <person name="Wolfe B.E."/>
            <person name="Dutton R.J."/>
        </authorList>
    </citation>
    <scope>NUCLEOTIDE SEQUENCE [LARGE SCALE GENOMIC DNA]</scope>
    <source>
        <strain evidence="3 6">962_8</strain>
    </source>
</reference>
<dbReference type="InterPro" id="IPR051448">
    <property type="entry name" value="CdaR-like_regulators"/>
</dbReference>
<dbReference type="InterPro" id="IPR025736">
    <property type="entry name" value="PucR_C-HTH_dom"/>
</dbReference>
<proteinExistence type="predicted"/>
<dbReference type="EMBL" id="NRGQ01000003">
    <property type="protein sequence ID" value="PCC44486.1"/>
    <property type="molecule type" value="Genomic_DNA"/>
</dbReference>
<dbReference type="Gene3D" id="1.10.10.2840">
    <property type="entry name" value="PucR C-terminal helix-turn-helix domain"/>
    <property type="match status" value="1"/>
</dbReference>
<dbReference type="PANTHER" id="PTHR33744:SF17">
    <property type="entry name" value="CONSERVED PROTEIN"/>
    <property type="match status" value="1"/>
</dbReference>
<evidence type="ECO:0000313" key="3">
    <source>
        <dbReference type="EMBL" id="PCC44486.1"/>
    </source>
</evidence>
<evidence type="ECO:0000313" key="5">
    <source>
        <dbReference type="EMBL" id="SMY02365.1"/>
    </source>
</evidence>
<evidence type="ECO:0000313" key="9">
    <source>
        <dbReference type="Proteomes" id="UP000282731"/>
    </source>
</evidence>
<dbReference type="AlphaFoldDB" id="A0A2H1I9J4"/>
<evidence type="ECO:0000313" key="7">
    <source>
        <dbReference type="Proteomes" id="UP000234289"/>
    </source>
</evidence>
<evidence type="ECO:0000259" key="1">
    <source>
        <dbReference type="Pfam" id="PF13556"/>
    </source>
</evidence>
<reference evidence="2 9" key="5">
    <citation type="submission" date="2019-01" db="EMBL/GenBank/DDBJ databases">
        <title>Comparative genomic analysis of Brevibacterium aurantiacum sheds light on its evolution and its adaptation to smear-ripened cheeses.</title>
        <authorList>
            <person name="Moineau S."/>
        </authorList>
    </citation>
    <scope>NUCLEOTIDE SEQUENCE [LARGE SCALE GENOMIC DNA]</scope>
    <source>
        <strain evidence="2 9">SMQ-1420</strain>
    </source>
</reference>
<name>A0A2H1I9J4_BREAU</name>
<evidence type="ECO:0000313" key="4">
    <source>
        <dbReference type="EMBL" id="SMX71800.1"/>
    </source>
</evidence>
<dbReference type="EMBL" id="CP025334">
    <property type="protein sequence ID" value="AZT96828.1"/>
    <property type="molecule type" value="Genomic_DNA"/>
</dbReference>
<dbReference type="Pfam" id="PF13556">
    <property type="entry name" value="HTH_30"/>
    <property type="match status" value="1"/>
</dbReference>
<evidence type="ECO:0000313" key="8">
    <source>
        <dbReference type="Proteomes" id="UP000234327"/>
    </source>
</evidence>
<sequence length="522" mass="56556">MPDEVLTVSRLITTVGPTVCQSPTTADKLLERVISTAVVFDPLDDLPDLPGGVLFLVGVASDNENMPQIVAEVVERGYSAVAIKLHGRSAASLGSLPSTIAVIVVNDDIPWRHLDEMLSAVTSGQRTDDGINETGLFELANAVAMAAGGSVAIEDLERNVLAYSTVDGQVVDSVRQNGILARQVPDLSKNNDQYREVMQASGVVHFPYDPADGELARCSAAIRAGRVAVGSIWVIEKDLPVGANAEAAIIEACRLASIQILRAQNARDLERQVRSEWLRSLLYGHPGVPATASRFGISSGLDSVIVGFMIRSTEDGSASPIHELATVAEQYCSVFRANVSSVPIGQIAYVLLPVVRDKAMPKRLVAGTIDAIEARLGCEAIAAVSSPECGIERITAMRAEVDEVLAVINDSAGSPAIAARTDVHSQIRLRALKKTDRGQHSEHPAVTLLLEHDRKKRTEYRNSLMAYLAHPEDVQRAAEDLGIHPNTLRYRVRRAKELFDIRLDIPDDRLVTWLDLRLTSRQ</sequence>
<evidence type="ECO:0000313" key="6">
    <source>
        <dbReference type="Proteomes" id="UP000218620"/>
    </source>
</evidence>
<dbReference type="Proteomes" id="UP000282731">
    <property type="component" value="Chromosome"/>
</dbReference>
<protein>
    <submittedName>
        <fullName evidence="4">PucR C-terminal helix-turn-helix domain-containing protein</fullName>
    </submittedName>
    <submittedName>
        <fullName evidence="2">PucR family transcriptional regulator</fullName>
    </submittedName>
</protein>
<dbReference type="PANTHER" id="PTHR33744">
    <property type="entry name" value="CARBOHYDRATE DIACID REGULATOR"/>
    <property type="match status" value="1"/>
</dbReference>
<feature type="domain" description="PucR C-terminal helix-turn-helix" evidence="1">
    <location>
        <begin position="462"/>
        <end position="518"/>
    </location>
</feature>
<dbReference type="EMBL" id="FXYZ01000003">
    <property type="protein sequence ID" value="SMX71800.1"/>
    <property type="molecule type" value="Genomic_DNA"/>
</dbReference>
<gene>
    <name evidence="5" type="ORF">BAUR920_03515</name>
    <name evidence="4" type="ORF">BAURA63_00973</name>
    <name evidence="3" type="ORF">CIK65_02570</name>
    <name evidence="2" type="ORF">CXR27_07275</name>
</gene>
<reference evidence="2 9" key="4">
    <citation type="submission" date="2017-12" db="EMBL/GenBank/DDBJ databases">
        <authorList>
            <person name="Levesque S."/>
        </authorList>
    </citation>
    <scope>NUCLEOTIDE SEQUENCE [LARGE SCALE GENOMIC DNA]</scope>
    <source>
        <strain evidence="2 9">SMQ-1420</strain>
    </source>
</reference>
<reference evidence="4 8" key="3">
    <citation type="submission" date="2017-03" db="EMBL/GenBank/DDBJ databases">
        <authorList>
            <person name="Afonso C.L."/>
            <person name="Miller P.J."/>
            <person name="Scott M.A."/>
            <person name="Spackman E."/>
            <person name="Goraichik I."/>
            <person name="Dimitrov K.M."/>
            <person name="Suarez D.L."/>
            <person name="Swayne D.E."/>
        </authorList>
    </citation>
    <scope>NUCLEOTIDE SEQUENCE [LARGE SCALE GENOMIC DNA]</scope>
    <source>
        <strain evidence="4">6</strain>
        <strain evidence="8">6(3)</strain>
        <strain evidence="5">CNRZ 920</strain>
    </source>
</reference>
<reference evidence="7" key="2">
    <citation type="submission" date="2017-03" db="EMBL/GenBank/DDBJ databases">
        <authorList>
            <person name="Monnet C."/>
        </authorList>
    </citation>
    <scope>NUCLEOTIDE SEQUENCE [LARGE SCALE GENOMIC DNA]</scope>
    <source>
        <strain evidence="7">CNRZ 920</strain>
    </source>
</reference>
<evidence type="ECO:0000313" key="2">
    <source>
        <dbReference type="EMBL" id="AZT96828.1"/>
    </source>
</evidence>
<accession>A0A2H1I9J4</accession>
<organism evidence="4 8">
    <name type="scientific">Brevibacterium aurantiacum</name>
    <dbReference type="NCBI Taxonomy" id="273384"/>
    <lineage>
        <taxon>Bacteria</taxon>
        <taxon>Bacillati</taxon>
        <taxon>Actinomycetota</taxon>
        <taxon>Actinomycetes</taxon>
        <taxon>Micrococcales</taxon>
        <taxon>Brevibacteriaceae</taxon>
        <taxon>Brevibacterium</taxon>
    </lineage>
</organism>
<dbReference type="Proteomes" id="UP000234289">
    <property type="component" value="Unassembled WGS sequence"/>
</dbReference>
<accession>A0A2A3YYU3</accession>
<dbReference type="Proteomes" id="UP000218620">
    <property type="component" value="Unassembled WGS sequence"/>
</dbReference>
<dbReference type="InterPro" id="IPR042070">
    <property type="entry name" value="PucR_C-HTH_sf"/>
</dbReference>
<dbReference type="Proteomes" id="UP000234327">
    <property type="component" value="Unassembled WGS sequence"/>
</dbReference>